<evidence type="ECO:0000313" key="3">
    <source>
        <dbReference type="Proteomes" id="UP000800035"/>
    </source>
</evidence>
<organism evidence="2 3">
    <name type="scientific">Byssothecium circinans</name>
    <dbReference type="NCBI Taxonomy" id="147558"/>
    <lineage>
        <taxon>Eukaryota</taxon>
        <taxon>Fungi</taxon>
        <taxon>Dikarya</taxon>
        <taxon>Ascomycota</taxon>
        <taxon>Pezizomycotina</taxon>
        <taxon>Dothideomycetes</taxon>
        <taxon>Pleosporomycetidae</taxon>
        <taxon>Pleosporales</taxon>
        <taxon>Massarineae</taxon>
        <taxon>Massarinaceae</taxon>
        <taxon>Byssothecium</taxon>
    </lineage>
</organism>
<accession>A0A6A5UDK2</accession>
<feature type="region of interest" description="Disordered" evidence="1">
    <location>
        <begin position="99"/>
        <end position="161"/>
    </location>
</feature>
<name>A0A6A5UDK2_9PLEO</name>
<reference evidence="2" key="1">
    <citation type="journal article" date="2020" name="Stud. Mycol.">
        <title>101 Dothideomycetes genomes: a test case for predicting lifestyles and emergence of pathogens.</title>
        <authorList>
            <person name="Haridas S."/>
            <person name="Albert R."/>
            <person name="Binder M."/>
            <person name="Bloem J."/>
            <person name="Labutti K."/>
            <person name="Salamov A."/>
            <person name="Andreopoulos B."/>
            <person name="Baker S."/>
            <person name="Barry K."/>
            <person name="Bills G."/>
            <person name="Bluhm B."/>
            <person name="Cannon C."/>
            <person name="Castanera R."/>
            <person name="Culley D."/>
            <person name="Daum C."/>
            <person name="Ezra D."/>
            <person name="Gonzalez J."/>
            <person name="Henrissat B."/>
            <person name="Kuo A."/>
            <person name="Liang C."/>
            <person name="Lipzen A."/>
            <person name="Lutzoni F."/>
            <person name="Magnuson J."/>
            <person name="Mondo S."/>
            <person name="Nolan M."/>
            <person name="Ohm R."/>
            <person name="Pangilinan J."/>
            <person name="Park H.-J."/>
            <person name="Ramirez L."/>
            <person name="Alfaro M."/>
            <person name="Sun H."/>
            <person name="Tritt A."/>
            <person name="Yoshinaga Y."/>
            <person name="Zwiers L.-H."/>
            <person name="Turgeon B."/>
            <person name="Goodwin S."/>
            <person name="Spatafora J."/>
            <person name="Crous P."/>
            <person name="Grigoriev I."/>
        </authorList>
    </citation>
    <scope>NUCLEOTIDE SEQUENCE</scope>
    <source>
        <strain evidence="2">CBS 675.92</strain>
    </source>
</reference>
<evidence type="ECO:0000313" key="2">
    <source>
        <dbReference type="EMBL" id="KAF1962774.1"/>
    </source>
</evidence>
<sequence length="161" mass="18497">MSCHCYPYQRARDSSGCSNPLASSVNFPLRLHYLRHFHGFTSLRYVCGGEYFSDVYPVSIIDCQTTPRFSAANIGAFFSYEFKCSTKSKYFLQFPSLNTDQAKDPEGSSTSTPKTKHFSQFLRPDADKKRCRRIFSTPQTKSAPRKDLWKNYSGPKVRENE</sequence>
<dbReference type="AlphaFoldDB" id="A0A6A5UDK2"/>
<keyword evidence="3" id="KW-1185">Reference proteome</keyword>
<dbReference type="EMBL" id="ML976978">
    <property type="protein sequence ID" value="KAF1962774.1"/>
    <property type="molecule type" value="Genomic_DNA"/>
</dbReference>
<gene>
    <name evidence="2" type="ORF">CC80DRAFT_97523</name>
</gene>
<protein>
    <submittedName>
        <fullName evidence="2">Uncharacterized protein</fullName>
    </submittedName>
</protein>
<evidence type="ECO:0000256" key="1">
    <source>
        <dbReference type="SAM" id="MobiDB-lite"/>
    </source>
</evidence>
<proteinExistence type="predicted"/>
<dbReference type="Proteomes" id="UP000800035">
    <property type="component" value="Unassembled WGS sequence"/>
</dbReference>